<proteinExistence type="predicted"/>
<evidence type="ECO:0000313" key="2">
    <source>
        <dbReference type="EMBL" id="KAK8032919.1"/>
    </source>
</evidence>
<organism evidence="2 3">
    <name type="scientific">Apiospora marii</name>
    <dbReference type="NCBI Taxonomy" id="335849"/>
    <lineage>
        <taxon>Eukaryota</taxon>
        <taxon>Fungi</taxon>
        <taxon>Dikarya</taxon>
        <taxon>Ascomycota</taxon>
        <taxon>Pezizomycotina</taxon>
        <taxon>Sordariomycetes</taxon>
        <taxon>Xylariomycetidae</taxon>
        <taxon>Amphisphaeriales</taxon>
        <taxon>Apiosporaceae</taxon>
        <taxon>Apiospora</taxon>
    </lineage>
</organism>
<accession>A0ABR1SF66</accession>
<reference evidence="2 3" key="1">
    <citation type="submission" date="2023-01" db="EMBL/GenBank/DDBJ databases">
        <title>Analysis of 21 Apiospora genomes using comparative genomics revels a genus with tremendous synthesis potential of carbohydrate active enzymes and secondary metabolites.</title>
        <authorList>
            <person name="Sorensen T."/>
        </authorList>
    </citation>
    <scope>NUCLEOTIDE SEQUENCE [LARGE SCALE GENOMIC DNA]</scope>
    <source>
        <strain evidence="2 3">CBS 20057</strain>
    </source>
</reference>
<dbReference type="EMBL" id="JAQQWI010000006">
    <property type="protein sequence ID" value="KAK8032919.1"/>
    <property type="molecule type" value="Genomic_DNA"/>
</dbReference>
<name>A0ABR1SF66_9PEZI</name>
<feature type="chain" id="PRO_5046539366" evidence="1">
    <location>
        <begin position="17"/>
        <end position="158"/>
    </location>
</feature>
<feature type="signal peptide" evidence="1">
    <location>
        <begin position="1"/>
        <end position="16"/>
    </location>
</feature>
<keyword evidence="3" id="KW-1185">Reference proteome</keyword>
<protein>
    <submittedName>
        <fullName evidence="2">Uncharacterized protein</fullName>
    </submittedName>
</protein>
<evidence type="ECO:0000256" key="1">
    <source>
        <dbReference type="SAM" id="SignalP"/>
    </source>
</evidence>
<keyword evidence="1" id="KW-0732">Signal</keyword>
<dbReference type="Proteomes" id="UP001396898">
    <property type="component" value="Unassembled WGS sequence"/>
</dbReference>
<gene>
    <name evidence="2" type="ORF">PG991_002317</name>
</gene>
<sequence>MQISAVFAAMVLAVSARPQSIFRVKATMDYSWEVSEWTGSCPNGTCKYDFKVHGTENLNGNPKKPGFVAHCAGNTEGDPYRLCNLEDESKTTRRVAAKLQPWTTKPANSTGARIQVSLQYTDLDTDSTWWNYTGHAETRYTPTPLNFKITPDEIFGVA</sequence>
<comment type="caution">
    <text evidence="2">The sequence shown here is derived from an EMBL/GenBank/DDBJ whole genome shotgun (WGS) entry which is preliminary data.</text>
</comment>
<evidence type="ECO:0000313" key="3">
    <source>
        <dbReference type="Proteomes" id="UP001396898"/>
    </source>
</evidence>